<dbReference type="Gene3D" id="3.30.70.2110">
    <property type="match status" value="1"/>
</dbReference>
<comment type="catalytic activity">
    <reaction evidence="6">
        <text>Preferential cleavage: (Ac)2-L-Lys-D-Ala-|-D-Ala. Also transpeptidation of peptidyl-alanyl moieties that are N-acyl substituents of D-alanine.</text>
        <dbReference type="EC" id="3.4.16.4"/>
    </reaction>
</comment>
<dbReference type="GO" id="GO:0009002">
    <property type="term" value="F:serine-type D-Ala-D-Ala carboxypeptidase activity"/>
    <property type="evidence" value="ECO:0007669"/>
    <property type="project" value="UniProtKB-EC"/>
</dbReference>
<dbReference type="GO" id="GO:0005886">
    <property type="term" value="C:plasma membrane"/>
    <property type="evidence" value="ECO:0007669"/>
    <property type="project" value="TreeGrafter"/>
</dbReference>
<feature type="region of interest" description="Disordered" evidence="7">
    <location>
        <begin position="701"/>
        <end position="731"/>
    </location>
</feature>
<evidence type="ECO:0000313" key="10">
    <source>
        <dbReference type="Proteomes" id="UP000275076"/>
    </source>
</evidence>
<evidence type="ECO:0000313" key="9">
    <source>
        <dbReference type="EMBL" id="RSL31331.1"/>
    </source>
</evidence>
<evidence type="ECO:0000256" key="3">
    <source>
        <dbReference type="ARBA" id="ARBA00007171"/>
    </source>
</evidence>
<keyword evidence="5" id="KW-0472">Membrane</keyword>
<dbReference type="InterPro" id="IPR001460">
    <property type="entry name" value="PCN-bd_Tpept"/>
</dbReference>
<evidence type="ECO:0000256" key="5">
    <source>
        <dbReference type="ARBA" id="ARBA00023136"/>
    </source>
</evidence>
<proteinExistence type="inferred from homology"/>
<dbReference type="Pfam" id="PF03717">
    <property type="entry name" value="PBP_dimer"/>
    <property type="match status" value="1"/>
</dbReference>
<feature type="domain" description="PASTA" evidence="8">
    <location>
        <begin position="649"/>
        <end position="708"/>
    </location>
</feature>
<evidence type="ECO:0000256" key="6">
    <source>
        <dbReference type="ARBA" id="ARBA00034000"/>
    </source>
</evidence>
<sequence>MAQKRKSIIKRALLLLTIVTLFFLVFAGRVVYVQVSKEVNGQNLEAMAESRWTTSTTLHGERGTIYDREGEALAEEVQSYTAFAVLDEGYEGHVENPSETAEKLAPFIGADVSELTEMFQTGMEEGKFQIELGSGSKYMSLSKKQKIDELALSGIYFRTEPKRYYPNQVFASHVMGYTEHDMSEAKMGLELALDEEMSPTDGALSYQRDRKGTPLWNVQEQLQEPENGEDVYLTIDSNIQTALEQAMTKVNEQYDPNKITAVVANAETGEILGMGNRPSFNPNEYETISNYTNYAVSDRFEPGSTMKMFTLAAAMEEGVFNGSDEYQSGTYDIGAETIGDHNNSRGWGEITYNEGLVRSSNVAFAKVALEKLGPERFFEYMNRFGFSEPTGIDLPNEATGNLAEVNDLNTAITGFGQSSAVTPIQLLQAATAIANDGEMMTPYIVDKMYNSKEETYSYEATPKVAGTPIGEDTAAKAREKLEQVVISENGTGQPFQIDGIGVAGKTGTAQINDPNGPGYLSGDDQNIFSFIGMAPVDDPSIIVYVAVDRPNLEDTEAGSAPVSQIFNPVMKQSLSYLNLSPDDVEEEEVYEEDGVSAESYIGENLDEAVSHLEDRGLEPLILGEGTSIEDQYPAAGEPLIIGEKVFLLTDGSISMPDMTGWSLRDAKRLSTLLDLNLDHLGSGFVSDQSIDPGATIKKEGYLTIELQTSSETQSEQEQKENENKDESEPRE</sequence>
<dbReference type="InterPro" id="IPR005543">
    <property type="entry name" value="PASTA_dom"/>
</dbReference>
<comment type="subcellular location">
    <subcellularLocation>
        <location evidence="1">Membrane</location>
    </subcellularLocation>
</comment>
<dbReference type="Proteomes" id="UP000275076">
    <property type="component" value="Unassembled WGS sequence"/>
</dbReference>
<accession>A0A3R9QIR9</accession>
<organism evidence="9 10">
    <name type="scientific">Salibacterium salarium</name>
    <dbReference type="NCBI Taxonomy" id="284579"/>
    <lineage>
        <taxon>Bacteria</taxon>
        <taxon>Bacillati</taxon>
        <taxon>Bacillota</taxon>
        <taxon>Bacilli</taxon>
        <taxon>Bacillales</taxon>
        <taxon>Bacillaceae</taxon>
    </lineage>
</organism>
<evidence type="ECO:0000256" key="7">
    <source>
        <dbReference type="SAM" id="MobiDB-lite"/>
    </source>
</evidence>
<evidence type="ECO:0000259" key="8">
    <source>
        <dbReference type="PROSITE" id="PS51178"/>
    </source>
</evidence>
<dbReference type="CDD" id="cd06576">
    <property type="entry name" value="PASTA_Pbp2x-like_1"/>
    <property type="match status" value="1"/>
</dbReference>
<dbReference type="Gene3D" id="3.40.710.10">
    <property type="entry name" value="DD-peptidase/beta-lactamase superfamily"/>
    <property type="match status" value="1"/>
</dbReference>
<protein>
    <recommendedName>
        <fullName evidence="4">serine-type D-Ala-D-Ala carboxypeptidase</fullName>
        <ecNumber evidence="4">3.4.16.4</ecNumber>
    </recommendedName>
</protein>
<dbReference type="GO" id="GO:0071555">
    <property type="term" value="P:cell wall organization"/>
    <property type="evidence" value="ECO:0007669"/>
    <property type="project" value="TreeGrafter"/>
</dbReference>
<name>A0A3R9QIR9_9BACI</name>
<dbReference type="GO" id="GO:0008658">
    <property type="term" value="F:penicillin binding"/>
    <property type="evidence" value="ECO:0007669"/>
    <property type="project" value="InterPro"/>
</dbReference>
<dbReference type="SUPFAM" id="SSF56601">
    <property type="entry name" value="beta-lactamase/transpeptidase-like"/>
    <property type="match status" value="1"/>
</dbReference>
<dbReference type="SUPFAM" id="SSF54184">
    <property type="entry name" value="Penicillin-binding protein 2x (pbp-2x), c-terminal domain"/>
    <property type="match status" value="2"/>
</dbReference>
<dbReference type="EC" id="3.4.16.4" evidence="4"/>
<dbReference type="EMBL" id="RBVX01000026">
    <property type="protein sequence ID" value="RSL31331.1"/>
    <property type="molecule type" value="Genomic_DNA"/>
</dbReference>
<dbReference type="AlphaFoldDB" id="A0A3R9QIR9"/>
<dbReference type="Gene3D" id="3.90.1310.10">
    <property type="entry name" value="Penicillin-binding protein 2a (Domain 2)"/>
    <property type="match status" value="1"/>
</dbReference>
<comment type="caution">
    <text evidence="9">The sequence shown here is derived from an EMBL/GenBank/DDBJ whole genome shotgun (WGS) entry which is preliminary data.</text>
</comment>
<dbReference type="Pfam" id="PF00905">
    <property type="entry name" value="Transpeptidase"/>
    <property type="match status" value="1"/>
</dbReference>
<dbReference type="InterPro" id="IPR050515">
    <property type="entry name" value="Beta-lactam/transpept"/>
</dbReference>
<dbReference type="UniPathway" id="UPA00219"/>
<evidence type="ECO:0000256" key="1">
    <source>
        <dbReference type="ARBA" id="ARBA00004370"/>
    </source>
</evidence>
<dbReference type="PANTHER" id="PTHR30627">
    <property type="entry name" value="PEPTIDOGLYCAN D,D-TRANSPEPTIDASE"/>
    <property type="match status" value="1"/>
</dbReference>
<comment type="similarity">
    <text evidence="3">Belongs to the transpeptidase family.</text>
</comment>
<dbReference type="SMART" id="SM00740">
    <property type="entry name" value="PASTA"/>
    <property type="match status" value="2"/>
</dbReference>
<dbReference type="InterPro" id="IPR012338">
    <property type="entry name" value="Beta-lactam/transpept-like"/>
</dbReference>
<evidence type="ECO:0000256" key="4">
    <source>
        <dbReference type="ARBA" id="ARBA00012448"/>
    </source>
</evidence>
<gene>
    <name evidence="9" type="ORF">D7Z54_21785</name>
</gene>
<reference evidence="9 10" key="1">
    <citation type="submission" date="2018-10" db="EMBL/GenBank/DDBJ databases">
        <title>Draft genome sequence of Bacillus salarius IM0101, isolated from a hypersaline soil in Inner Mongolia, China.</title>
        <authorList>
            <person name="Yamprayoonswat W."/>
            <person name="Boonvisut S."/>
            <person name="Jumpathong W."/>
            <person name="Sittihan S."/>
            <person name="Ruangsuj P."/>
            <person name="Wanthongcharoen S."/>
            <person name="Thongpramul N."/>
            <person name="Pimmason S."/>
            <person name="Yu B."/>
            <person name="Yasawong M."/>
        </authorList>
    </citation>
    <scope>NUCLEOTIDE SEQUENCE [LARGE SCALE GENOMIC DNA]</scope>
    <source>
        <strain evidence="9 10">IM0101</strain>
    </source>
</reference>
<dbReference type="PROSITE" id="PS51178">
    <property type="entry name" value="PASTA"/>
    <property type="match status" value="1"/>
</dbReference>
<dbReference type="PANTHER" id="PTHR30627:SF26">
    <property type="entry name" value="PENICILLIN-BINDING PROTEIN 2B"/>
    <property type="match status" value="1"/>
</dbReference>
<comment type="pathway">
    <text evidence="2">Cell wall biogenesis; peptidoglycan biosynthesis.</text>
</comment>
<dbReference type="InterPro" id="IPR005311">
    <property type="entry name" value="PBP_dimer"/>
</dbReference>
<dbReference type="SUPFAM" id="SSF56519">
    <property type="entry name" value="Penicillin binding protein dimerisation domain"/>
    <property type="match status" value="1"/>
</dbReference>
<dbReference type="GO" id="GO:0009252">
    <property type="term" value="P:peptidoglycan biosynthetic process"/>
    <property type="evidence" value="ECO:0007669"/>
    <property type="project" value="UniProtKB-UniPathway"/>
</dbReference>
<evidence type="ECO:0000256" key="2">
    <source>
        <dbReference type="ARBA" id="ARBA00004752"/>
    </source>
</evidence>
<dbReference type="InterPro" id="IPR036138">
    <property type="entry name" value="PBP_dimer_sf"/>
</dbReference>
<dbReference type="OrthoDB" id="9804124at2"/>
<keyword evidence="10" id="KW-1185">Reference proteome</keyword>
<dbReference type="CDD" id="cd06575">
    <property type="entry name" value="PASTA_Pbp2x-like_2"/>
    <property type="match status" value="1"/>
</dbReference>
<dbReference type="Pfam" id="PF03793">
    <property type="entry name" value="PASTA"/>
    <property type="match status" value="2"/>
</dbReference>
<feature type="compositionally biased region" description="Basic and acidic residues" evidence="7">
    <location>
        <begin position="716"/>
        <end position="731"/>
    </location>
</feature>